<dbReference type="InterPro" id="IPR001995">
    <property type="entry name" value="Peptidase_A2_cat"/>
</dbReference>
<dbReference type="GO" id="GO:0006508">
    <property type="term" value="P:proteolysis"/>
    <property type="evidence" value="ECO:0007669"/>
    <property type="project" value="InterPro"/>
</dbReference>
<dbReference type="EMBL" id="BMAO01011471">
    <property type="protein sequence ID" value="GFQ73983.1"/>
    <property type="molecule type" value="Genomic_DNA"/>
</dbReference>
<organism evidence="3 4">
    <name type="scientific">Trichonephila clavata</name>
    <name type="common">Joro spider</name>
    <name type="synonym">Nephila clavata</name>
    <dbReference type="NCBI Taxonomy" id="2740835"/>
    <lineage>
        <taxon>Eukaryota</taxon>
        <taxon>Metazoa</taxon>
        <taxon>Ecdysozoa</taxon>
        <taxon>Arthropoda</taxon>
        <taxon>Chelicerata</taxon>
        <taxon>Arachnida</taxon>
        <taxon>Araneae</taxon>
        <taxon>Araneomorphae</taxon>
        <taxon>Entelegynae</taxon>
        <taxon>Araneoidea</taxon>
        <taxon>Nephilidae</taxon>
        <taxon>Trichonephila</taxon>
    </lineage>
</organism>
<evidence type="ECO:0000256" key="1">
    <source>
        <dbReference type="SAM" id="MobiDB-lite"/>
    </source>
</evidence>
<dbReference type="AlphaFoldDB" id="A0A8X6KJQ8"/>
<evidence type="ECO:0000313" key="4">
    <source>
        <dbReference type="Proteomes" id="UP000887116"/>
    </source>
</evidence>
<evidence type="ECO:0000259" key="2">
    <source>
        <dbReference type="PROSITE" id="PS50175"/>
    </source>
</evidence>
<sequence length="299" mass="35216">MAYLGKGRREDLFVLATELNLKHDKSMTIATLKNLITGSEVYDEELTKNLHATIVEDRKSNEELKLHTEEREQKFRIDEQKRKDEFELEKLRIQAQSNLGAATYEGSNTKFLVKEVSKSEEFEDVKRTLKLKSSNPFVKKQEFKLMEKTRRYEAPRKFEYNRTDKKFPASTNFNKHYEAPVTKYENVQRYQDNTQKGYYNKIYEKHPNHNAPKHAQTNYSKSQKYRERPKQTCTLVVKEGLRTKEIFFGKKKITALIDSGSTVSLLRENSSRRIMDPTKLSKNKILLTGIGEVTNYRFF</sequence>
<dbReference type="GO" id="GO:0004190">
    <property type="term" value="F:aspartic-type endopeptidase activity"/>
    <property type="evidence" value="ECO:0007669"/>
    <property type="project" value="InterPro"/>
</dbReference>
<reference evidence="3" key="1">
    <citation type="submission" date="2020-07" db="EMBL/GenBank/DDBJ databases">
        <title>Multicomponent nature underlies the extraordinary mechanical properties of spider dragline silk.</title>
        <authorList>
            <person name="Kono N."/>
            <person name="Nakamura H."/>
            <person name="Mori M."/>
            <person name="Yoshida Y."/>
            <person name="Ohtoshi R."/>
            <person name="Malay A.D."/>
            <person name="Moran D.A.P."/>
            <person name="Tomita M."/>
            <person name="Numata K."/>
            <person name="Arakawa K."/>
        </authorList>
    </citation>
    <scope>NUCLEOTIDE SEQUENCE</scope>
</reference>
<name>A0A8X6KJQ8_TRICU</name>
<feature type="region of interest" description="Disordered" evidence="1">
    <location>
        <begin position="205"/>
        <end position="226"/>
    </location>
</feature>
<feature type="domain" description="Peptidase A2" evidence="2">
    <location>
        <begin position="253"/>
        <end position="299"/>
    </location>
</feature>
<dbReference type="Proteomes" id="UP000887116">
    <property type="component" value="Unassembled WGS sequence"/>
</dbReference>
<dbReference type="PROSITE" id="PS00141">
    <property type="entry name" value="ASP_PROTEASE"/>
    <property type="match status" value="1"/>
</dbReference>
<accession>A0A8X6KJQ8</accession>
<dbReference type="InterPro" id="IPR001969">
    <property type="entry name" value="Aspartic_peptidase_AS"/>
</dbReference>
<dbReference type="PROSITE" id="PS50175">
    <property type="entry name" value="ASP_PROT_RETROV"/>
    <property type="match status" value="1"/>
</dbReference>
<protein>
    <recommendedName>
        <fullName evidence="2">Peptidase A2 domain-containing protein</fullName>
    </recommendedName>
</protein>
<comment type="caution">
    <text evidence="3">The sequence shown here is derived from an EMBL/GenBank/DDBJ whole genome shotgun (WGS) entry which is preliminary data.</text>
</comment>
<proteinExistence type="predicted"/>
<gene>
    <name evidence="3" type="primary">AVEN_89145_1</name>
    <name evidence="3" type="ORF">TNCT_233511</name>
</gene>
<keyword evidence="4" id="KW-1185">Reference proteome</keyword>
<dbReference type="OrthoDB" id="6433986at2759"/>
<evidence type="ECO:0000313" key="3">
    <source>
        <dbReference type="EMBL" id="GFQ73983.1"/>
    </source>
</evidence>